<gene>
    <name evidence="1" type="ORF">LMG32289_03883</name>
</gene>
<comment type="caution">
    <text evidence="1">The sequence shown here is derived from an EMBL/GenBank/DDBJ whole genome shotgun (WGS) entry which is preliminary data.</text>
</comment>
<protein>
    <recommendedName>
        <fullName evidence="3">CPXCG motif-containing cysteine-rich protein</fullName>
    </recommendedName>
</protein>
<reference evidence="1 2" key="1">
    <citation type="submission" date="2021-08" db="EMBL/GenBank/DDBJ databases">
        <authorList>
            <person name="Peeters C."/>
        </authorList>
    </citation>
    <scope>NUCLEOTIDE SEQUENCE [LARGE SCALE GENOMIC DNA]</scope>
    <source>
        <strain evidence="1 2">LMG 32289</strain>
    </source>
</reference>
<evidence type="ECO:0008006" key="3">
    <source>
        <dbReference type="Google" id="ProtNLM"/>
    </source>
</evidence>
<accession>A0ABM8XCB1</accession>
<evidence type="ECO:0000313" key="1">
    <source>
        <dbReference type="EMBL" id="CAG9177716.1"/>
    </source>
</evidence>
<organism evidence="1 2">
    <name type="scientific">Cupriavidus pampae</name>
    <dbReference type="NCBI Taxonomy" id="659251"/>
    <lineage>
        <taxon>Bacteria</taxon>
        <taxon>Pseudomonadati</taxon>
        <taxon>Pseudomonadota</taxon>
        <taxon>Betaproteobacteria</taxon>
        <taxon>Burkholderiales</taxon>
        <taxon>Burkholderiaceae</taxon>
        <taxon>Cupriavidus</taxon>
    </lineage>
</organism>
<name>A0ABM8XCB1_9BURK</name>
<keyword evidence="2" id="KW-1185">Reference proteome</keyword>
<sequence>MKTPADFHTNESYWQEYECPRCGQDLDIYPIPYRGDTIGCGCGTEWPAWEHQPNTYIVDADGCMICVTLPLTSVSSR</sequence>
<proteinExistence type="predicted"/>
<evidence type="ECO:0000313" key="2">
    <source>
        <dbReference type="Proteomes" id="UP000706525"/>
    </source>
</evidence>
<dbReference type="Proteomes" id="UP000706525">
    <property type="component" value="Unassembled WGS sequence"/>
</dbReference>
<dbReference type="EMBL" id="CAJZAG010000007">
    <property type="protein sequence ID" value="CAG9177716.1"/>
    <property type="molecule type" value="Genomic_DNA"/>
</dbReference>